<dbReference type="RefSeq" id="WP_111322923.1">
    <property type="nucleotide sequence ID" value="NZ_BIFX01000001.1"/>
</dbReference>
<keyword evidence="3" id="KW-1185">Reference proteome</keyword>
<dbReference type="SUPFAM" id="SSF110296">
    <property type="entry name" value="Oligoxyloglucan reducing end-specific cellobiohydrolase"/>
    <property type="match status" value="2"/>
</dbReference>
<dbReference type="EMBL" id="QKUF01000008">
    <property type="protein sequence ID" value="PZW29493.1"/>
    <property type="molecule type" value="Genomic_DNA"/>
</dbReference>
<feature type="chain" id="PRO_5016446131" evidence="1">
    <location>
        <begin position="34"/>
        <end position="381"/>
    </location>
</feature>
<evidence type="ECO:0000256" key="1">
    <source>
        <dbReference type="SAM" id="SignalP"/>
    </source>
</evidence>
<dbReference type="InterPro" id="IPR015943">
    <property type="entry name" value="WD40/YVTN_repeat-like_dom_sf"/>
</dbReference>
<accession>A0A326UFX5</accession>
<organism evidence="2 3">
    <name type="scientific">Thermosporothrix hazakensis</name>
    <dbReference type="NCBI Taxonomy" id="644383"/>
    <lineage>
        <taxon>Bacteria</taxon>
        <taxon>Bacillati</taxon>
        <taxon>Chloroflexota</taxon>
        <taxon>Ktedonobacteria</taxon>
        <taxon>Ktedonobacterales</taxon>
        <taxon>Thermosporotrichaceae</taxon>
        <taxon>Thermosporothrix</taxon>
    </lineage>
</organism>
<feature type="signal peptide" evidence="1">
    <location>
        <begin position="1"/>
        <end position="33"/>
    </location>
</feature>
<reference evidence="2 3" key="1">
    <citation type="submission" date="2018-06" db="EMBL/GenBank/DDBJ databases">
        <title>Genomic Encyclopedia of Archaeal and Bacterial Type Strains, Phase II (KMG-II): from individual species to whole genera.</title>
        <authorList>
            <person name="Goeker M."/>
        </authorList>
    </citation>
    <scope>NUCLEOTIDE SEQUENCE [LARGE SCALE GENOMIC DNA]</scope>
    <source>
        <strain evidence="2 3">ATCC BAA-1881</strain>
    </source>
</reference>
<proteinExistence type="predicted"/>
<sequence length="381" mass="42128">MNRHYKRYITCILLLLSCALVGCNGLPSMESSASTPTPSPTLPPRRDPLLVLRMLNKTNGWAVTERSVVRTVNGGQSWHDVTPNTPGRIVLLRGAFRDELRGWLSVVLQNEQKVHVYRTVDGGQSWQDSVLSGLPLHGAMTPHFINLDEGWLECTGASDAGSMVVALFHTRDGGEHWEKLATTEDPASGLPRRGVKNGLTFKDATTGWATGSEPSGAPWLYKTTDQGKTWKRQSLPTLEGQQLAYRTTPPILIGDYGMMPVYVQGKLDGKPTEGTLLYKTYDGGETWQPDYPQEPGALVRESLENLYIVDAQHAWGSDPEGQTMYFTDNAGKSWKKISTNIGHFRALSFVDMQNGWAVDASSLYVTADGGSHWRKVTYSIR</sequence>
<dbReference type="CDD" id="cd15482">
    <property type="entry name" value="Sialidase_non-viral"/>
    <property type="match status" value="1"/>
</dbReference>
<protein>
    <submittedName>
        <fullName evidence="2">Photosystem II stability/assembly factor-like uncharacterized protein</fullName>
    </submittedName>
</protein>
<name>A0A326UFX5_THEHA</name>
<dbReference type="AlphaFoldDB" id="A0A326UFX5"/>
<evidence type="ECO:0000313" key="2">
    <source>
        <dbReference type="EMBL" id="PZW29493.1"/>
    </source>
</evidence>
<dbReference type="PANTHER" id="PTHR47199:SF2">
    <property type="entry name" value="PHOTOSYSTEM II STABILITY_ASSEMBLY FACTOR HCF136, CHLOROPLASTIC"/>
    <property type="match status" value="1"/>
</dbReference>
<dbReference type="Proteomes" id="UP000248806">
    <property type="component" value="Unassembled WGS sequence"/>
</dbReference>
<dbReference type="PROSITE" id="PS51257">
    <property type="entry name" value="PROKAR_LIPOPROTEIN"/>
    <property type="match status" value="1"/>
</dbReference>
<dbReference type="OrthoDB" id="140537at2"/>
<gene>
    <name evidence="2" type="ORF">EI42_02789</name>
</gene>
<keyword evidence="1" id="KW-0732">Signal</keyword>
<dbReference type="PANTHER" id="PTHR47199">
    <property type="entry name" value="PHOTOSYSTEM II STABILITY/ASSEMBLY FACTOR HCF136, CHLOROPLASTIC"/>
    <property type="match status" value="1"/>
</dbReference>
<comment type="caution">
    <text evidence="2">The sequence shown here is derived from an EMBL/GenBank/DDBJ whole genome shotgun (WGS) entry which is preliminary data.</text>
</comment>
<evidence type="ECO:0000313" key="3">
    <source>
        <dbReference type="Proteomes" id="UP000248806"/>
    </source>
</evidence>
<dbReference type="Gene3D" id="2.130.10.10">
    <property type="entry name" value="YVTN repeat-like/Quinoprotein amine dehydrogenase"/>
    <property type="match status" value="2"/>
</dbReference>